<accession>A0A8K0NLM9</accession>
<evidence type="ECO:0000256" key="1">
    <source>
        <dbReference type="ARBA" id="ARBA00004123"/>
    </source>
</evidence>
<dbReference type="Proteomes" id="UP000812966">
    <property type="component" value="Unassembled WGS sequence"/>
</dbReference>
<protein>
    <recommendedName>
        <fullName evidence="4">ELYS-like domain-containing protein</fullName>
    </recommendedName>
</protein>
<evidence type="ECO:0000313" key="6">
    <source>
        <dbReference type="Proteomes" id="UP000812966"/>
    </source>
</evidence>
<evidence type="ECO:0000259" key="4">
    <source>
        <dbReference type="Pfam" id="PF13934"/>
    </source>
</evidence>
<keyword evidence="2" id="KW-0539">Nucleus</keyword>
<evidence type="ECO:0000256" key="2">
    <source>
        <dbReference type="ARBA" id="ARBA00023242"/>
    </source>
</evidence>
<comment type="caution">
    <text evidence="5">The sequence shown here is derived from an EMBL/GenBank/DDBJ whole genome shotgun (WGS) entry which is preliminary data.</text>
</comment>
<dbReference type="InterPro" id="IPR025151">
    <property type="entry name" value="ELYS_dom"/>
</dbReference>
<name>A0A8K0NLM9_9TREE</name>
<gene>
    <name evidence="5" type="ORF">FFLO_05246</name>
</gene>
<organism evidence="5 6">
    <name type="scientific">Filobasidium floriforme</name>
    <dbReference type="NCBI Taxonomy" id="5210"/>
    <lineage>
        <taxon>Eukaryota</taxon>
        <taxon>Fungi</taxon>
        <taxon>Dikarya</taxon>
        <taxon>Basidiomycota</taxon>
        <taxon>Agaricomycotina</taxon>
        <taxon>Tremellomycetes</taxon>
        <taxon>Filobasidiales</taxon>
        <taxon>Filobasidiaceae</taxon>
        <taxon>Filobasidium</taxon>
    </lineage>
</organism>
<dbReference type="AlphaFoldDB" id="A0A8K0NLM9"/>
<proteinExistence type="predicted"/>
<evidence type="ECO:0000256" key="3">
    <source>
        <dbReference type="SAM" id="MobiDB-lite"/>
    </source>
</evidence>
<reference evidence="5" key="1">
    <citation type="submission" date="2020-04" db="EMBL/GenBank/DDBJ databases">
        <title>Analysis of mating type loci in Filobasidium floriforme.</title>
        <authorList>
            <person name="Nowrousian M."/>
        </authorList>
    </citation>
    <scope>NUCLEOTIDE SEQUENCE</scope>
    <source>
        <strain evidence="5">CBS 6242</strain>
    </source>
</reference>
<keyword evidence="6" id="KW-1185">Reference proteome</keyword>
<feature type="compositionally biased region" description="Polar residues" evidence="3">
    <location>
        <begin position="738"/>
        <end position="749"/>
    </location>
</feature>
<dbReference type="EMBL" id="JABELV010000127">
    <property type="protein sequence ID" value="KAG7530131.1"/>
    <property type="molecule type" value="Genomic_DNA"/>
</dbReference>
<feature type="compositionally biased region" description="Low complexity" evidence="3">
    <location>
        <begin position="709"/>
        <end position="724"/>
    </location>
</feature>
<comment type="subcellular location">
    <subcellularLocation>
        <location evidence="1">Nucleus</location>
    </subcellularLocation>
</comment>
<feature type="compositionally biased region" description="Low complexity" evidence="3">
    <location>
        <begin position="566"/>
        <end position="575"/>
    </location>
</feature>
<sequence>MSGTSVKDLLGIEFDDVELDLDVRFPWGPEVHQAVKERRDQRPDGRLMIDLLMMEQFAEDALPYPPRDHGMLIDYITTSIEQNPSEDDCSVYYLLLDVVHQEQQTVSFQDRSNPAEQYARSHFLDEATINRIRGYWCLDHDMIEEGMYHLSLPSDQLDPYAQEIILTLSSVNTNSASVWLKRYVDFVKPTLSSTILRDAYVQALVEQDFARAWEWVRNWEFENDLESQRAERSGFEEQPLDLEDGTEQGAEAARLSRITGERERLLVVILDKMMKPRAMRRAFESLTTSPIDTFEEDILTAYLLDPATGLPQQSFDVLHDLLTTRLLSQGRYSNAIDLDGRVTELVRSSDREVVNPRLKRERRQMVDDMVSLLPRVQRDLLAAEKTFKDDAEQDEGKIAWATTSTIRTSVQTHETATAMSVRASKRVVSLSGLIAASPKRSGNTANDLYQAILQNQANTMRALEAHPPPPSPANKAHMAVPAHRSPRPISQPRAQSPFSSPVKLPRNVGSRPNALAASSRPSFRSPLFAPLEPTESQAVASVADGDGDAETTPVPLRRQSPRRAARPIAIERAASMEIDEPIQAPEMDADVDVRSSRPSSPQPEETPVKPKRARKTHGDLNASQGPSGPRYETRKRQASVVSSHEGTAEPTPAVEVPPVPKAAKRTRAKQVPSVEPIVEILTTTPPRRTRKKTASAVPEEPEESRELDPAPAAKRARRTAATPTQKSAPPPVKRTARQTRSQSVMSEATTEAGDESSQARALRRSGRLSSVVPASPDKSEAGGVRTRRGASRQPSETPAKAETARPRRTATRK</sequence>
<dbReference type="Pfam" id="PF13934">
    <property type="entry name" value="ELYS"/>
    <property type="match status" value="1"/>
</dbReference>
<dbReference type="GO" id="GO:0005634">
    <property type="term" value="C:nucleus"/>
    <property type="evidence" value="ECO:0007669"/>
    <property type="project" value="UniProtKB-SubCell"/>
</dbReference>
<feature type="region of interest" description="Disordered" evidence="3">
    <location>
        <begin position="462"/>
        <end position="813"/>
    </location>
</feature>
<feature type="region of interest" description="Disordered" evidence="3">
    <location>
        <begin position="230"/>
        <end position="254"/>
    </location>
</feature>
<evidence type="ECO:0000313" key="5">
    <source>
        <dbReference type="EMBL" id="KAG7530131.1"/>
    </source>
</evidence>
<feature type="domain" description="ELYS-like" evidence="4">
    <location>
        <begin position="46"/>
        <end position="305"/>
    </location>
</feature>